<evidence type="ECO:0000256" key="5">
    <source>
        <dbReference type="ARBA" id="ARBA00022842"/>
    </source>
</evidence>
<organism evidence="7 8">
    <name type="scientific">Mycolicibacter acidiphilus</name>
    <dbReference type="NCBI Taxonomy" id="2835306"/>
    <lineage>
        <taxon>Bacteria</taxon>
        <taxon>Bacillati</taxon>
        <taxon>Actinomycetota</taxon>
        <taxon>Actinomycetes</taxon>
        <taxon>Mycobacteriales</taxon>
        <taxon>Mycobacteriaceae</taxon>
        <taxon>Mycolicibacter</taxon>
    </lineage>
</organism>
<dbReference type="EMBL" id="JAHCLR010000021">
    <property type="protein sequence ID" value="MBS9534316.1"/>
    <property type="molecule type" value="Genomic_DNA"/>
</dbReference>
<feature type="domain" description="PIN" evidence="6">
    <location>
        <begin position="3"/>
        <end position="118"/>
    </location>
</feature>
<evidence type="ECO:0000256" key="2">
    <source>
        <dbReference type="ARBA" id="ARBA00022722"/>
    </source>
</evidence>
<reference evidence="7 8" key="1">
    <citation type="submission" date="2021-05" db="EMBL/GenBank/DDBJ databases">
        <title>Mycobacterium acidophilum sp. nov., an extremely acid-tolerant member of the genus Mycobacterium.</title>
        <authorList>
            <person name="Xia J."/>
        </authorList>
    </citation>
    <scope>NUCLEOTIDE SEQUENCE [LARGE SCALE GENOMIC DNA]</scope>
    <source>
        <strain evidence="7 8">M1</strain>
    </source>
</reference>
<dbReference type="RefSeq" id="WP_214093181.1">
    <property type="nucleotide sequence ID" value="NZ_JAHCLR010000021.1"/>
</dbReference>
<dbReference type="SUPFAM" id="SSF88723">
    <property type="entry name" value="PIN domain-like"/>
    <property type="match status" value="1"/>
</dbReference>
<dbReference type="Gene3D" id="3.40.50.1010">
    <property type="entry name" value="5'-nuclease"/>
    <property type="match status" value="1"/>
</dbReference>
<dbReference type="Proteomes" id="UP001519535">
    <property type="component" value="Unassembled WGS sequence"/>
</dbReference>
<gene>
    <name evidence="7" type="ORF">KIH27_12040</name>
</gene>
<dbReference type="InterPro" id="IPR029060">
    <property type="entry name" value="PIN-like_dom_sf"/>
</dbReference>
<evidence type="ECO:0000259" key="6">
    <source>
        <dbReference type="Pfam" id="PF01850"/>
    </source>
</evidence>
<evidence type="ECO:0000256" key="1">
    <source>
        <dbReference type="ARBA" id="ARBA00022649"/>
    </source>
</evidence>
<accession>A0ABS5RJ44</accession>
<dbReference type="InterPro" id="IPR002716">
    <property type="entry name" value="PIN_dom"/>
</dbReference>
<dbReference type="CDD" id="cd18692">
    <property type="entry name" value="PIN_VapC-like"/>
    <property type="match status" value="1"/>
</dbReference>
<keyword evidence="1" id="KW-1277">Toxin-antitoxin system</keyword>
<sequence length="137" mass="14967">MRFVDTNILLYAISTDSAEAGKAQRANEILTYRDLALSVQVLQEFYVQATRQGRPDALTGEQAGELVESFMRFPVAPLTTAVMQAAFTTQQRWRISYWDAAIIEAARALGCGTVLSEDLADGADYGGILVQNPFSGL</sequence>
<evidence type="ECO:0000256" key="4">
    <source>
        <dbReference type="ARBA" id="ARBA00022801"/>
    </source>
</evidence>
<evidence type="ECO:0000313" key="8">
    <source>
        <dbReference type="Proteomes" id="UP001519535"/>
    </source>
</evidence>
<protein>
    <submittedName>
        <fullName evidence="7">PIN domain-containing protein</fullName>
    </submittedName>
</protein>
<keyword evidence="2" id="KW-0540">Nuclease</keyword>
<keyword evidence="4" id="KW-0378">Hydrolase</keyword>
<keyword evidence="3" id="KW-0479">Metal-binding</keyword>
<evidence type="ECO:0000256" key="3">
    <source>
        <dbReference type="ARBA" id="ARBA00022723"/>
    </source>
</evidence>
<keyword evidence="5" id="KW-0460">Magnesium</keyword>
<comment type="caution">
    <text evidence="7">The sequence shown here is derived from an EMBL/GenBank/DDBJ whole genome shotgun (WGS) entry which is preliminary data.</text>
</comment>
<name>A0ABS5RJ44_9MYCO</name>
<evidence type="ECO:0000313" key="7">
    <source>
        <dbReference type="EMBL" id="MBS9534316.1"/>
    </source>
</evidence>
<dbReference type="Pfam" id="PF01850">
    <property type="entry name" value="PIN"/>
    <property type="match status" value="1"/>
</dbReference>
<keyword evidence="8" id="KW-1185">Reference proteome</keyword>
<proteinExistence type="predicted"/>